<gene>
    <name evidence="1" type="ORF">B296_00036651</name>
</gene>
<dbReference type="Proteomes" id="UP000287651">
    <property type="component" value="Unassembled WGS sequence"/>
</dbReference>
<evidence type="ECO:0000313" key="2">
    <source>
        <dbReference type="Proteomes" id="UP000287651"/>
    </source>
</evidence>
<evidence type="ECO:0000313" key="1">
    <source>
        <dbReference type="EMBL" id="RRT47853.1"/>
    </source>
</evidence>
<dbReference type="EMBL" id="AMZH03014312">
    <property type="protein sequence ID" value="RRT47853.1"/>
    <property type="molecule type" value="Genomic_DNA"/>
</dbReference>
<organism evidence="1 2">
    <name type="scientific">Ensete ventricosum</name>
    <name type="common">Abyssinian banana</name>
    <name type="synonym">Musa ensete</name>
    <dbReference type="NCBI Taxonomy" id="4639"/>
    <lineage>
        <taxon>Eukaryota</taxon>
        <taxon>Viridiplantae</taxon>
        <taxon>Streptophyta</taxon>
        <taxon>Embryophyta</taxon>
        <taxon>Tracheophyta</taxon>
        <taxon>Spermatophyta</taxon>
        <taxon>Magnoliopsida</taxon>
        <taxon>Liliopsida</taxon>
        <taxon>Zingiberales</taxon>
        <taxon>Musaceae</taxon>
        <taxon>Ensete</taxon>
    </lineage>
</organism>
<comment type="caution">
    <text evidence="1">The sequence shown here is derived from an EMBL/GenBank/DDBJ whole genome shotgun (WGS) entry which is preliminary data.</text>
</comment>
<dbReference type="AlphaFoldDB" id="A0A426Y7Z9"/>
<name>A0A426Y7Z9_ENSVE</name>
<accession>A0A426Y7Z9</accession>
<sequence length="135" mass="15867">MVLPPEVVFLTLRIKTHDEGASSQQLRENLDLLEEKCANAHLQMLAYKKVIARLYDHRICPRSSGWATWCCGKLMLATRPGPVESWRRIGKDPTELWMLSEKGLTHWEWWRDECYQEHGTSQTFKKFTHNVEKVL</sequence>
<protein>
    <submittedName>
        <fullName evidence="1">Uncharacterized protein</fullName>
    </submittedName>
</protein>
<reference evidence="1 2" key="1">
    <citation type="journal article" date="2014" name="Agronomy (Basel)">
        <title>A Draft Genome Sequence for Ensete ventricosum, the Drought-Tolerant Tree Against Hunger.</title>
        <authorList>
            <person name="Harrison J."/>
            <person name="Moore K.A."/>
            <person name="Paszkiewicz K."/>
            <person name="Jones T."/>
            <person name="Grant M."/>
            <person name="Ambacheew D."/>
            <person name="Muzemil S."/>
            <person name="Studholme D.J."/>
        </authorList>
    </citation>
    <scope>NUCLEOTIDE SEQUENCE [LARGE SCALE GENOMIC DNA]</scope>
</reference>
<proteinExistence type="predicted"/>